<sequence>MSAILKALGPIFNIFILLVFFIVVFAIVGVEFYAGGYHSHCVSAEGEIYGENQLCVGNVNTTNGVSWSARAPYTCPPEFSCEIDETGPFDGIINFDDVLFGMLTVFQILTMESWTAILYLSNDGTTNGNALNSIIFVLMVVIGALFMLNLVIGVLSGEFSKERERVEKRNAYLAMREDKDVNSAMNGYLRWIQEGEAIMKAEEEAEVLQTRLSLRARRRATALPAGFGIPGEEEEEEAEEEVLDEIDDEEPEESWGSKIQRGVEAFRAQIRALVRTQFWFWLILSLVLINTLLRCSIHYNMPTWYDNLLSKLEITFLVFFTVELLLKWFGLGSEQYQTHICVMIVY</sequence>
<keyword evidence="10 13" id="KW-0472">Membrane</keyword>
<keyword evidence="3" id="KW-0109">Calcium transport</keyword>
<dbReference type="PANTHER" id="PTHR45628:SF7">
    <property type="entry name" value="VOLTAGE-DEPENDENT CALCIUM CHANNEL TYPE A SUBUNIT ALPHA-1"/>
    <property type="match status" value="1"/>
</dbReference>
<feature type="domain" description="Ion transport" evidence="14">
    <location>
        <begin position="277"/>
        <end position="338"/>
    </location>
</feature>
<evidence type="ECO:0000256" key="1">
    <source>
        <dbReference type="ARBA" id="ARBA00004141"/>
    </source>
</evidence>
<dbReference type="InterPro" id="IPR050599">
    <property type="entry name" value="VDCC_alpha-1_subunit"/>
</dbReference>
<evidence type="ECO:0000256" key="4">
    <source>
        <dbReference type="ARBA" id="ARBA00022673"/>
    </source>
</evidence>
<feature type="transmembrane region" description="Helical" evidence="13">
    <location>
        <begin position="98"/>
        <end position="121"/>
    </location>
</feature>
<organism evidence="15 16">
    <name type="scientific">Oikopleura dioica</name>
    <name type="common">Tunicate</name>
    <dbReference type="NCBI Taxonomy" id="34765"/>
    <lineage>
        <taxon>Eukaryota</taxon>
        <taxon>Metazoa</taxon>
        <taxon>Chordata</taxon>
        <taxon>Tunicata</taxon>
        <taxon>Appendicularia</taxon>
        <taxon>Copelata</taxon>
        <taxon>Oikopleuridae</taxon>
        <taxon>Oikopleura</taxon>
    </lineage>
</organism>
<name>A0ABN7S3G8_OIKDI</name>
<evidence type="ECO:0000256" key="6">
    <source>
        <dbReference type="ARBA" id="ARBA00022837"/>
    </source>
</evidence>
<keyword evidence="16" id="KW-1185">Reference proteome</keyword>
<keyword evidence="2" id="KW-0813">Transport</keyword>
<feature type="transmembrane region" description="Helical" evidence="13">
    <location>
        <begin position="133"/>
        <end position="155"/>
    </location>
</feature>
<dbReference type="Proteomes" id="UP001158576">
    <property type="component" value="Chromosome PAR"/>
</dbReference>
<accession>A0ABN7S3G8</accession>
<dbReference type="SUPFAM" id="SSF81324">
    <property type="entry name" value="Voltage-gated potassium channels"/>
    <property type="match status" value="2"/>
</dbReference>
<evidence type="ECO:0000313" key="15">
    <source>
        <dbReference type="EMBL" id="CAG5088605.1"/>
    </source>
</evidence>
<evidence type="ECO:0000256" key="12">
    <source>
        <dbReference type="ARBA" id="ARBA00023303"/>
    </source>
</evidence>
<dbReference type="Gene3D" id="6.10.250.2500">
    <property type="match status" value="1"/>
</dbReference>
<evidence type="ECO:0000256" key="5">
    <source>
        <dbReference type="ARBA" id="ARBA00022692"/>
    </source>
</evidence>
<comment type="subcellular location">
    <subcellularLocation>
        <location evidence="1">Membrane</location>
        <topology evidence="1">Multi-pass membrane protein</topology>
    </subcellularLocation>
</comment>
<proteinExistence type="predicted"/>
<reference evidence="15 16" key="1">
    <citation type="submission" date="2021-04" db="EMBL/GenBank/DDBJ databases">
        <authorList>
            <person name="Bliznina A."/>
        </authorList>
    </citation>
    <scope>NUCLEOTIDE SEQUENCE [LARGE SCALE GENOMIC DNA]</scope>
</reference>
<evidence type="ECO:0000256" key="13">
    <source>
        <dbReference type="SAM" id="Phobius"/>
    </source>
</evidence>
<dbReference type="InterPro" id="IPR027359">
    <property type="entry name" value="Volt_channel_dom_sf"/>
</dbReference>
<evidence type="ECO:0000256" key="2">
    <source>
        <dbReference type="ARBA" id="ARBA00022448"/>
    </source>
</evidence>
<keyword evidence="5 13" id="KW-0812">Transmembrane</keyword>
<dbReference type="EMBL" id="OU015568">
    <property type="protein sequence ID" value="CAG5088605.1"/>
    <property type="molecule type" value="Genomic_DNA"/>
</dbReference>
<evidence type="ECO:0000256" key="3">
    <source>
        <dbReference type="ARBA" id="ARBA00022568"/>
    </source>
</evidence>
<protein>
    <submittedName>
        <fullName evidence="15">Oidioi.mRNA.OKI2018_I69.PAR.g11898.t1.cds</fullName>
    </submittedName>
</protein>
<feature type="transmembrane region" description="Helical" evidence="13">
    <location>
        <begin position="278"/>
        <end position="299"/>
    </location>
</feature>
<evidence type="ECO:0000256" key="11">
    <source>
        <dbReference type="ARBA" id="ARBA00023180"/>
    </source>
</evidence>
<dbReference type="Gene3D" id="1.10.287.70">
    <property type="match status" value="1"/>
</dbReference>
<feature type="transmembrane region" description="Helical" evidence="13">
    <location>
        <begin position="12"/>
        <end position="34"/>
    </location>
</feature>
<evidence type="ECO:0000256" key="8">
    <source>
        <dbReference type="ARBA" id="ARBA00022989"/>
    </source>
</evidence>
<feature type="domain" description="Ion transport" evidence="14">
    <location>
        <begin position="2"/>
        <end position="165"/>
    </location>
</feature>
<evidence type="ECO:0000313" key="16">
    <source>
        <dbReference type="Proteomes" id="UP001158576"/>
    </source>
</evidence>
<keyword evidence="11" id="KW-0325">Glycoprotein</keyword>
<keyword evidence="8 13" id="KW-1133">Transmembrane helix</keyword>
<dbReference type="Gene3D" id="1.20.120.350">
    <property type="entry name" value="Voltage-gated potassium channels. Chain C"/>
    <property type="match status" value="1"/>
</dbReference>
<dbReference type="PANTHER" id="PTHR45628">
    <property type="entry name" value="VOLTAGE-DEPENDENT CALCIUM CHANNEL TYPE A SUBUNIT ALPHA-1"/>
    <property type="match status" value="1"/>
</dbReference>
<dbReference type="InterPro" id="IPR005821">
    <property type="entry name" value="Ion_trans_dom"/>
</dbReference>
<dbReference type="Pfam" id="PF00520">
    <property type="entry name" value="Ion_trans"/>
    <property type="match status" value="2"/>
</dbReference>
<keyword evidence="6" id="KW-0106">Calcium</keyword>
<keyword evidence="9" id="KW-0406">Ion transport</keyword>
<evidence type="ECO:0000256" key="7">
    <source>
        <dbReference type="ARBA" id="ARBA00022882"/>
    </source>
</evidence>
<evidence type="ECO:0000256" key="10">
    <source>
        <dbReference type="ARBA" id="ARBA00023136"/>
    </source>
</evidence>
<gene>
    <name evidence="15" type="ORF">OKIOD_LOCUS3456</name>
</gene>
<keyword evidence="12" id="KW-0407">Ion channel</keyword>
<evidence type="ECO:0000259" key="14">
    <source>
        <dbReference type="Pfam" id="PF00520"/>
    </source>
</evidence>
<keyword evidence="4" id="KW-0107">Calcium channel</keyword>
<evidence type="ECO:0000256" key="9">
    <source>
        <dbReference type="ARBA" id="ARBA00023065"/>
    </source>
</evidence>
<keyword evidence="7" id="KW-0851">Voltage-gated channel</keyword>
<feature type="transmembrane region" description="Helical" evidence="13">
    <location>
        <begin position="311"/>
        <end position="329"/>
    </location>
</feature>